<dbReference type="Proteomes" id="UP001500367">
    <property type="component" value="Unassembled WGS sequence"/>
</dbReference>
<evidence type="ECO:0000313" key="1">
    <source>
        <dbReference type="EMBL" id="GAA4063615.1"/>
    </source>
</evidence>
<gene>
    <name evidence="1" type="ORF">GCM10022389_05500</name>
</gene>
<keyword evidence="2" id="KW-1185">Reference proteome</keyword>
<reference evidence="2" key="1">
    <citation type="journal article" date="2019" name="Int. J. Syst. Evol. Microbiol.">
        <title>The Global Catalogue of Microorganisms (GCM) 10K type strain sequencing project: providing services to taxonomists for standard genome sequencing and annotation.</title>
        <authorList>
            <consortium name="The Broad Institute Genomics Platform"/>
            <consortium name="The Broad Institute Genome Sequencing Center for Infectious Disease"/>
            <person name="Wu L."/>
            <person name="Ma J."/>
        </authorList>
    </citation>
    <scope>NUCLEOTIDE SEQUENCE [LARGE SCALE GENOMIC DNA]</scope>
    <source>
        <strain evidence="2">JCM 17069</strain>
    </source>
</reference>
<accession>A0ABP7VDN0</accession>
<name>A0ABP7VDN0_9FLAO</name>
<evidence type="ECO:0000313" key="2">
    <source>
        <dbReference type="Proteomes" id="UP001500367"/>
    </source>
</evidence>
<sequence>MDGSLALIEASILEEILRKAGTRITKMLKVSLIKIGKFETFIKFVRITIVVLKTFTKIV</sequence>
<dbReference type="EMBL" id="BAABCT010000001">
    <property type="protein sequence ID" value="GAA4063615.1"/>
    <property type="molecule type" value="Genomic_DNA"/>
</dbReference>
<comment type="caution">
    <text evidence="1">The sequence shown here is derived from an EMBL/GenBank/DDBJ whole genome shotgun (WGS) entry which is preliminary data.</text>
</comment>
<proteinExistence type="predicted"/>
<organism evidence="1 2">
    <name type="scientific">Flavobacterium cheonanense</name>
    <dbReference type="NCBI Taxonomy" id="706183"/>
    <lineage>
        <taxon>Bacteria</taxon>
        <taxon>Pseudomonadati</taxon>
        <taxon>Bacteroidota</taxon>
        <taxon>Flavobacteriia</taxon>
        <taxon>Flavobacteriales</taxon>
        <taxon>Flavobacteriaceae</taxon>
        <taxon>Flavobacterium</taxon>
    </lineage>
</organism>
<protein>
    <submittedName>
        <fullName evidence="1">Uncharacterized protein</fullName>
    </submittedName>
</protein>